<evidence type="ECO:0000256" key="6">
    <source>
        <dbReference type="ARBA" id="ARBA00023180"/>
    </source>
</evidence>
<dbReference type="InterPro" id="IPR008795">
    <property type="entry name" value="Prominin"/>
</dbReference>
<evidence type="ECO:0000256" key="4">
    <source>
        <dbReference type="ARBA" id="ARBA00022989"/>
    </source>
</evidence>
<name>A0ABD0J457_9CAEN</name>
<reference evidence="9 10" key="1">
    <citation type="journal article" date="2023" name="Sci. Data">
        <title>Genome assembly of the Korean intertidal mud-creeper Batillaria attramentaria.</title>
        <authorList>
            <person name="Patra A.K."/>
            <person name="Ho P.T."/>
            <person name="Jun S."/>
            <person name="Lee S.J."/>
            <person name="Kim Y."/>
            <person name="Won Y.J."/>
        </authorList>
    </citation>
    <scope>NUCLEOTIDE SEQUENCE [LARGE SCALE GENOMIC DNA]</scope>
    <source>
        <strain evidence="9">Wonlab-2016</strain>
    </source>
</reference>
<keyword evidence="3 7" id="KW-0812">Transmembrane</keyword>
<comment type="similarity">
    <text evidence="2">Belongs to the prominin family.</text>
</comment>
<dbReference type="Proteomes" id="UP001519460">
    <property type="component" value="Unassembled WGS sequence"/>
</dbReference>
<dbReference type="AlphaFoldDB" id="A0ABD0J457"/>
<evidence type="ECO:0000313" key="9">
    <source>
        <dbReference type="EMBL" id="KAK7458960.1"/>
    </source>
</evidence>
<dbReference type="GO" id="GO:0016020">
    <property type="term" value="C:membrane"/>
    <property type="evidence" value="ECO:0007669"/>
    <property type="project" value="UniProtKB-SubCell"/>
</dbReference>
<evidence type="ECO:0000313" key="10">
    <source>
        <dbReference type="Proteomes" id="UP001519460"/>
    </source>
</evidence>
<evidence type="ECO:0000256" key="2">
    <source>
        <dbReference type="ARBA" id="ARBA00006058"/>
    </source>
</evidence>
<feature type="signal peptide" evidence="8">
    <location>
        <begin position="1"/>
        <end position="33"/>
    </location>
</feature>
<feature type="chain" id="PRO_5044780031" evidence="8">
    <location>
        <begin position="34"/>
        <end position="358"/>
    </location>
</feature>
<protein>
    <submittedName>
        <fullName evidence="9">Uncharacterized protein</fullName>
    </submittedName>
</protein>
<evidence type="ECO:0000256" key="7">
    <source>
        <dbReference type="SAM" id="Phobius"/>
    </source>
</evidence>
<keyword evidence="5 7" id="KW-0472">Membrane</keyword>
<dbReference type="PANTHER" id="PTHR22730">
    <property type="entry name" value="PROMININ PROM PROTEIN"/>
    <property type="match status" value="1"/>
</dbReference>
<proteinExistence type="inferred from homology"/>
<organism evidence="9 10">
    <name type="scientific">Batillaria attramentaria</name>
    <dbReference type="NCBI Taxonomy" id="370345"/>
    <lineage>
        <taxon>Eukaryota</taxon>
        <taxon>Metazoa</taxon>
        <taxon>Spiralia</taxon>
        <taxon>Lophotrochozoa</taxon>
        <taxon>Mollusca</taxon>
        <taxon>Gastropoda</taxon>
        <taxon>Caenogastropoda</taxon>
        <taxon>Sorbeoconcha</taxon>
        <taxon>Cerithioidea</taxon>
        <taxon>Batillariidae</taxon>
        <taxon>Batillaria</taxon>
    </lineage>
</organism>
<keyword evidence="10" id="KW-1185">Reference proteome</keyword>
<evidence type="ECO:0000256" key="8">
    <source>
        <dbReference type="SAM" id="SignalP"/>
    </source>
</evidence>
<dbReference type="Pfam" id="PF05478">
    <property type="entry name" value="Prominin"/>
    <property type="match status" value="1"/>
</dbReference>
<keyword evidence="8" id="KW-0732">Signal</keyword>
<evidence type="ECO:0000256" key="3">
    <source>
        <dbReference type="ARBA" id="ARBA00022692"/>
    </source>
</evidence>
<keyword evidence="4 7" id="KW-1133">Transmembrane helix</keyword>
<comment type="caution">
    <text evidence="9">The sequence shown here is derived from an EMBL/GenBank/DDBJ whole genome shotgun (WGS) entry which is preliminary data.</text>
</comment>
<evidence type="ECO:0000256" key="5">
    <source>
        <dbReference type="ARBA" id="ARBA00023136"/>
    </source>
</evidence>
<feature type="non-terminal residue" evidence="9">
    <location>
        <position position="358"/>
    </location>
</feature>
<gene>
    <name evidence="9" type="ORF">BaRGS_00039044</name>
</gene>
<dbReference type="EMBL" id="JACVVK020000661">
    <property type="protein sequence ID" value="KAK7458960.1"/>
    <property type="molecule type" value="Genomic_DNA"/>
</dbReference>
<dbReference type="PANTHER" id="PTHR22730:SF1">
    <property type="entry name" value="PROMININ-LIKE PROTEIN"/>
    <property type="match status" value="1"/>
</dbReference>
<keyword evidence="6" id="KW-0325">Glycoprotein</keyword>
<comment type="subcellular location">
    <subcellularLocation>
        <location evidence="1">Membrane</location>
        <topology evidence="1">Multi-pass membrane protein</topology>
    </subcellularLocation>
</comment>
<feature type="transmembrane region" description="Helical" evidence="7">
    <location>
        <begin position="301"/>
        <end position="326"/>
    </location>
</feature>
<sequence>MAFATPPLSCLCWLTAVTLTLLALHVRPVNVQAVRKLSLYTGVIPGFSLGEMLLGNPNVTLRVYDILLGCRADKAPFTVLKLNTLIPLDDYTNVTKYLSGLTNDLSAVQSVDLSPYQVLTPALQSALNDLQSAGLSSINFTQITSVLNQPVTSFDVSTYISTMASLISYCVNPTQARWSAHKTTMETIRDSKVPAVDTAITTLKASLATLESHIAGVDNKTDMVLTLAAEADNQIQNNMTAVLSDGASAFESKLTGYVSQYATEATYLAYNEIGNCLPLWNLYRSFVVMLCNYGVDSLNGFWFSLGWGLFFFIPVVIVGITVAGYYSTMDSIRNWPEPEEEHDDEDFDDFQAKLDMLK</sequence>
<evidence type="ECO:0000256" key="1">
    <source>
        <dbReference type="ARBA" id="ARBA00004141"/>
    </source>
</evidence>
<accession>A0ABD0J457</accession>